<name>A0A7C5RDS1_9DEIN</name>
<accession>A0A7C5RDS1</accession>
<sequence length="72" mass="7785">MRLNGYILISRGLVVIGVLAFLVSGPPGLAAMVFAVGLGTIIDLLWRLVEETRAYRSILVTLSEVKRGDDQA</sequence>
<dbReference type="EMBL" id="DRXE01000030">
    <property type="protein sequence ID" value="HHM67263.1"/>
    <property type="molecule type" value="Genomic_DNA"/>
</dbReference>
<keyword evidence="1" id="KW-1133">Transmembrane helix</keyword>
<proteinExistence type="predicted"/>
<evidence type="ECO:0000256" key="1">
    <source>
        <dbReference type="SAM" id="Phobius"/>
    </source>
</evidence>
<feature type="transmembrane region" description="Helical" evidence="1">
    <location>
        <begin position="29"/>
        <end position="49"/>
    </location>
</feature>
<keyword evidence="1" id="KW-0812">Transmembrane</keyword>
<organism evidence="2">
    <name type="scientific">Thermus caliditerrae</name>
    <dbReference type="NCBI Taxonomy" id="1330700"/>
    <lineage>
        <taxon>Bacteria</taxon>
        <taxon>Thermotogati</taxon>
        <taxon>Deinococcota</taxon>
        <taxon>Deinococci</taxon>
        <taxon>Thermales</taxon>
        <taxon>Thermaceae</taxon>
        <taxon>Thermus</taxon>
    </lineage>
</organism>
<comment type="caution">
    <text evidence="2">The sequence shown here is derived from an EMBL/GenBank/DDBJ whole genome shotgun (WGS) entry which is preliminary data.</text>
</comment>
<gene>
    <name evidence="2" type="ORF">ENM28_00795</name>
</gene>
<dbReference type="AlphaFoldDB" id="A0A7C5RDS1"/>
<protein>
    <submittedName>
        <fullName evidence="2">Uncharacterized protein</fullName>
    </submittedName>
</protein>
<feature type="transmembrane region" description="Helical" evidence="1">
    <location>
        <begin position="5"/>
        <end position="23"/>
    </location>
</feature>
<evidence type="ECO:0000313" key="2">
    <source>
        <dbReference type="EMBL" id="HHM67263.1"/>
    </source>
</evidence>
<reference evidence="2" key="1">
    <citation type="journal article" date="2020" name="mSystems">
        <title>Genome- and Community-Level Interaction Insights into Carbon Utilization and Element Cycling Functions of Hydrothermarchaeota in Hydrothermal Sediment.</title>
        <authorList>
            <person name="Zhou Z."/>
            <person name="Liu Y."/>
            <person name="Xu W."/>
            <person name="Pan J."/>
            <person name="Luo Z.H."/>
            <person name="Li M."/>
        </authorList>
    </citation>
    <scope>NUCLEOTIDE SEQUENCE [LARGE SCALE GENOMIC DNA]</scope>
    <source>
        <strain evidence="2">SpSt-1071</strain>
    </source>
</reference>
<keyword evidence="1" id="KW-0472">Membrane</keyword>